<dbReference type="InterPro" id="IPR029058">
    <property type="entry name" value="AB_hydrolase_fold"/>
</dbReference>
<gene>
    <name evidence="5" type="ORF">NKR23_g10972</name>
</gene>
<dbReference type="InterPro" id="IPR002018">
    <property type="entry name" value="CarbesteraseB"/>
</dbReference>
<keyword evidence="6" id="KW-1185">Reference proteome</keyword>
<comment type="similarity">
    <text evidence="1 3">Belongs to the type-B carboxylesterase/lipase family.</text>
</comment>
<proteinExistence type="inferred from homology"/>
<dbReference type="PROSITE" id="PS00941">
    <property type="entry name" value="CARBOXYLESTERASE_B_2"/>
    <property type="match status" value="1"/>
</dbReference>
<dbReference type="InterPro" id="IPR019819">
    <property type="entry name" value="Carboxylesterase_B_CS"/>
</dbReference>
<comment type="caution">
    <text evidence="5">The sequence shown here is derived from an EMBL/GenBank/DDBJ whole genome shotgun (WGS) entry which is preliminary data.</text>
</comment>
<dbReference type="EMBL" id="JANBVO010000053">
    <property type="protein sequence ID" value="KAJ9133067.1"/>
    <property type="molecule type" value="Genomic_DNA"/>
</dbReference>
<evidence type="ECO:0000259" key="4">
    <source>
        <dbReference type="Pfam" id="PF00135"/>
    </source>
</evidence>
<evidence type="ECO:0000256" key="1">
    <source>
        <dbReference type="ARBA" id="ARBA00005964"/>
    </source>
</evidence>
<dbReference type="InterPro" id="IPR019826">
    <property type="entry name" value="Carboxylesterase_B_AS"/>
</dbReference>
<dbReference type="Gene3D" id="3.40.50.1820">
    <property type="entry name" value="alpha/beta hydrolase"/>
    <property type="match status" value="2"/>
</dbReference>
<keyword evidence="3" id="KW-0732">Signal</keyword>
<evidence type="ECO:0000313" key="6">
    <source>
        <dbReference type="Proteomes" id="UP001174694"/>
    </source>
</evidence>
<dbReference type="SUPFAM" id="SSF53474">
    <property type="entry name" value="alpha/beta-Hydrolases"/>
    <property type="match status" value="1"/>
</dbReference>
<dbReference type="Proteomes" id="UP001174694">
    <property type="component" value="Unassembled WGS sequence"/>
</dbReference>
<reference evidence="5" key="1">
    <citation type="submission" date="2022-07" db="EMBL/GenBank/DDBJ databases">
        <title>Fungi with potential for degradation of polypropylene.</title>
        <authorList>
            <person name="Gostincar C."/>
        </authorList>
    </citation>
    <scope>NUCLEOTIDE SEQUENCE</scope>
    <source>
        <strain evidence="5">EXF-13308</strain>
    </source>
</reference>
<accession>A0AA38RBC0</accession>
<dbReference type="Pfam" id="PF00135">
    <property type="entry name" value="COesterase"/>
    <property type="match status" value="1"/>
</dbReference>
<name>A0AA38RBC0_9PEZI</name>
<dbReference type="PANTHER" id="PTHR43918">
    <property type="entry name" value="ACETYLCHOLINESTERASE"/>
    <property type="match status" value="1"/>
</dbReference>
<sequence>MFIMKSLLLALASQGALVGAVGTLQIDTTVGQVYGMLNGSAPHVAQFLGVPFAEPPVGKLRFLAPQKKTPEARIDATQTGPSCPQFLLTKENSPSVYTYDTPWLQPYGPVSEDCLTLNVWTPYKPGNCQASEPLPVIVWIFGGGFYEGGLLTNGFVPDQWVERTQAHIVVSINYRVNIFGFPNARGINITEQNVGLMDQRAAVEWVRDNIAAFGGDPSRITLWGQSSGAASVDMYNFAYPDDPIVKGIIQHSGSVFATGVNNDHQQLNFSFVASHFGCGNLSAEAEVDCLREVNMTDIIEFYEPLYLNGSIKFSPIVDNVTKFGDNTARALAGKFAKLPAIIGNNANEQASLIAWPGAAGPNMTVVHQKTLSGEWCPASYSSQLLYRTNTTSFRYFNTANFSNISPRPWEGAYHTSELPLLFGTYAEYGGPSTPLEAATSAHWQDLYLAFMKDPVNGLPAMGWPAWEPTGSAIVFGNGTASSLISIPDLDAPCVSLNITYP</sequence>
<dbReference type="AlphaFoldDB" id="A0AA38RBC0"/>
<dbReference type="PANTHER" id="PTHR43918:SF4">
    <property type="entry name" value="CARBOXYLIC ESTER HYDROLASE"/>
    <property type="match status" value="1"/>
</dbReference>
<evidence type="ECO:0000256" key="2">
    <source>
        <dbReference type="ARBA" id="ARBA00022801"/>
    </source>
</evidence>
<feature type="signal peptide" evidence="3">
    <location>
        <begin position="1"/>
        <end position="23"/>
    </location>
</feature>
<protein>
    <recommendedName>
        <fullName evidence="3">Carboxylic ester hydrolase</fullName>
        <ecNumber evidence="3">3.1.1.-</ecNumber>
    </recommendedName>
</protein>
<dbReference type="InterPro" id="IPR050654">
    <property type="entry name" value="AChE-related_enzymes"/>
</dbReference>
<evidence type="ECO:0000313" key="5">
    <source>
        <dbReference type="EMBL" id="KAJ9133067.1"/>
    </source>
</evidence>
<feature type="domain" description="Carboxylesterase type B" evidence="4">
    <location>
        <begin position="25"/>
        <end position="353"/>
    </location>
</feature>
<evidence type="ECO:0000256" key="3">
    <source>
        <dbReference type="RuleBase" id="RU361235"/>
    </source>
</evidence>
<dbReference type="EC" id="3.1.1.-" evidence="3"/>
<feature type="chain" id="PRO_5041485135" description="Carboxylic ester hydrolase" evidence="3">
    <location>
        <begin position="24"/>
        <end position="501"/>
    </location>
</feature>
<keyword evidence="2 3" id="KW-0378">Hydrolase</keyword>
<dbReference type="GO" id="GO:0052689">
    <property type="term" value="F:carboxylic ester hydrolase activity"/>
    <property type="evidence" value="ECO:0007669"/>
    <property type="project" value="TreeGrafter"/>
</dbReference>
<organism evidence="5 6">
    <name type="scientific">Pleurostoma richardsiae</name>
    <dbReference type="NCBI Taxonomy" id="41990"/>
    <lineage>
        <taxon>Eukaryota</taxon>
        <taxon>Fungi</taxon>
        <taxon>Dikarya</taxon>
        <taxon>Ascomycota</taxon>
        <taxon>Pezizomycotina</taxon>
        <taxon>Sordariomycetes</taxon>
        <taxon>Sordariomycetidae</taxon>
        <taxon>Calosphaeriales</taxon>
        <taxon>Pleurostomataceae</taxon>
        <taxon>Pleurostoma</taxon>
    </lineage>
</organism>
<dbReference type="PROSITE" id="PS00122">
    <property type="entry name" value="CARBOXYLESTERASE_B_1"/>
    <property type="match status" value="1"/>
</dbReference>